<dbReference type="InterPro" id="IPR004408">
    <property type="entry name" value="Biotin_CoA_COase_ligase"/>
</dbReference>
<dbReference type="PANTHER" id="PTHR12835:SF5">
    <property type="entry name" value="BIOTIN--PROTEIN LIGASE"/>
    <property type="match status" value="1"/>
</dbReference>
<evidence type="ECO:0000256" key="1">
    <source>
        <dbReference type="ARBA" id="ARBA00022598"/>
    </source>
</evidence>
<evidence type="ECO:0000259" key="2">
    <source>
        <dbReference type="PROSITE" id="PS51733"/>
    </source>
</evidence>
<proteinExistence type="predicted"/>
<accession>A0AA49GR29</accession>
<protein>
    <submittedName>
        <fullName evidence="3">Biotin--[acetyl-CoA-carboxylase] ligase</fullName>
        <ecNumber evidence="3">6.3.4.15</ecNumber>
    </submittedName>
</protein>
<dbReference type="InterPro" id="IPR045864">
    <property type="entry name" value="aa-tRNA-synth_II/BPL/LPL"/>
</dbReference>
<dbReference type="InterPro" id="IPR004143">
    <property type="entry name" value="BPL_LPL_catalytic"/>
</dbReference>
<evidence type="ECO:0000313" key="3">
    <source>
        <dbReference type="EMBL" id="WKN37170.1"/>
    </source>
</evidence>
<reference evidence="3" key="2">
    <citation type="journal article" date="2024" name="Antonie Van Leeuwenhoek">
        <title>Roseihalotalea indica gen. nov., sp. nov., a halophilic Bacteroidetes from mesopelagic Southwest Indian Ocean with higher carbohydrate metabolic potential.</title>
        <authorList>
            <person name="Chen B."/>
            <person name="Zhang M."/>
            <person name="Lin D."/>
            <person name="Ye J."/>
            <person name="Tang K."/>
        </authorList>
    </citation>
    <scope>NUCLEOTIDE SEQUENCE</scope>
    <source>
        <strain evidence="3">TK19036</strain>
    </source>
</reference>
<dbReference type="EC" id="6.3.4.15" evidence="3"/>
<name>A0AA49GR29_9BACT</name>
<dbReference type="PANTHER" id="PTHR12835">
    <property type="entry name" value="BIOTIN PROTEIN LIGASE"/>
    <property type="match status" value="1"/>
</dbReference>
<feature type="domain" description="BPL/LPL catalytic" evidence="2">
    <location>
        <begin position="9"/>
        <end position="187"/>
    </location>
</feature>
<dbReference type="NCBIfam" id="TIGR00121">
    <property type="entry name" value="birA_ligase"/>
    <property type="match status" value="1"/>
</dbReference>
<dbReference type="GO" id="GO:0004077">
    <property type="term" value="F:biotin--[biotin carboxyl-carrier protein] ligase activity"/>
    <property type="evidence" value="ECO:0007669"/>
    <property type="project" value="UniProtKB-EC"/>
</dbReference>
<keyword evidence="1 3" id="KW-0436">Ligase</keyword>
<sequence>MESFSFTTAQLGKQLFYYESCDSTNRVAAQLLQENKAQPGAVVVADFQTAGRGQQHHQWESAAGDNLTFSVILSPKLSVHQQFLLNIIVSLAVAEALKPLLKDEIQVKWPNDIFYQDSKLGGILIQNNLQSAVIRTSVVGIGLNVNQTQFSFPRAISLAMIRHQVMNLQEILNAILLALEHQLQSNPVANSSKLRGLYEARLYGRGKERTFKDKSGLLKGTIQGVEENGSLRIKVNGQIRHYNFHEIQFCWSQDGC</sequence>
<reference evidence="3" key="1">
    <citation type="journal article" date="2023" name="Comput. Struct. Biotechnol. J.">
        <title>Discovery of a novel marine Bacteroidetes with a rich repertoire of carbohydrate-active enzymes.</title>
        <authorList>
            <person name="Chen B."/>
            <person name="Liu G."/>
            <person name="Chen Q."/>
            <person name="Wang H."/>
            <person name="Liu L."/>
            <person name="Tang K."/>
        </authorList>
    </citation>
    <scope>NUCLEOTIDE SEQUENCE</scope>
    <source>
        <strain evidence="3">TK19036</strain>
    </source>
</reference>
<dbReference type="AlphaFoldDB" id="A0AA49GR29"/>
<dbReference type="SUPFAM" id="SSF55681">
    <property type="entry name" value="Class II aaRS and biotin synthetases"/>
    <property type="match status" value="1"/>
</dbReference>
<dbReference type="EMBL" id="CP120682">
    <property type="protein sequence ID" value="WKN37170.1"/>
    <property type="molecule type" value="Genomic_DNA"/>
</dbReference>
<organism evidence="3">
    <name type="scientific">Roseihalotalea indica</name>
    <dbReference type="NCBI Taxonomy" id="2867963"/>
    <lineage>
        <taxon>Bacteria</taxon>
        <taxon>Pseudomonadati</taxon>
        <taxon>Bacteroidota</taxon>
        <taxon>Cytophagia</taxon>
        <taxon>Cytophagales</taxon>
        <taxon>Catalimonadaceae</taxon>
        <taxon>Roseihalotalea</taxon>
    </lineage>
</organism>
<dbReference type="CDD" id="cd16442">
    <property type="entry name" value="BPL"/>
    <property type="match status" value="1"/>
</dbReference>
<dbReference type="GO" id="GO:0005737">
    <property type="term" value="C:cytoplasm"/>
    <property type="evidence" value="ECO:0007669"/>
    <property type="project" value="TreeGrafter"/>
</dbReference>
<dbReference type="PROSITE" id="PS51733">
    <property type="entry name" value="BPL_LPL_CATALYTIC"/>
    <property type="match status" value="1"/>
</dbReference>
<dbReference type="Pfam" id="PF03099">
    <property type="entry name" value="BPL_LplA_LipB"/>
    <property type="match status" value="1"/>
</dbReference>
<dbReference type="Gene3D" id="3.30.930.10">
    <property type="entry name" value="Bira Bifunctional Protein, Domain 2"/>
    <property type="match status" value="1"/>
</dbReference>
<gene>
    <name evidence="3" type="ORF">K4G66_00420</name>
</gene>